<organism evidence="3 4">
    <name type="scientific">Mycena albidolilacea</name>
    <dbReference type="NCBI Taxonomy" id="1033008"/>
    <lineage>
        <taxon>Eukaryota</taxon>
        <taxon>Fungi</taxon>
        <taxon>Dikarya</taxon>
        <taxon>Basidiomycota</taxon>
        <taxon>Agaricomycotina</taxon>
        <taxon>Agaricomycetes</taxon>
        <taxon>Agaricomycetidae</taxon>
        <taxon>Agaricales</taxon>
        <taxon>Marasmiineae</taxon>
        <taxon>Mycenaceae</taxon>
        <taxon>Mycena</taxon>
    </lineage>
</organism>
<evidence type="ECO:0000313" key="4">
    <source>
        <dbReference type="Proteomes" id="UP001218218"/>
    </source>
</evidence>
<dbReference type="AlphaFoldDB" id="A0AAD6Z5M4"/>
<name>A0AAD6Z5M4_9AGAR</name>
<proteinExistence type="predicted"/>
<feature type="chain" id="PRO_5042083641" description="Restriction of telomere capping protein 4 C-terminal domain-containing protein" evidence="1">
    <location>
        <begin position="19"/>
        <end position="247"/>
    </location>
</feature>
<sequence>MGGLLSLDLMAMVTFILGLETEILELVTKAPELGCCVAFVNFVNAIGGRIHEFGRDGLKNFAPAQVYSRAGYLGPKGKDVIIDTMARIFSPHFPQLKENLLATISSIISTNGESFDAPAQGTLPEILSIYDFMEFVLLPHVTARIISDDMQVSFEDAEEIRTQSIEFGQLVHWNLQDPAVLAVQDFNKSEAIEKIARIRTQLSSSPPNKSLEARRRKSNLHSTISLFENMRRKPKNPLRRQFRSRSR</sequence>
<reference evidence="3" key="1">
    <citation type="submission" date="2023-03" db="EMBL/GenBank/DDBJ databases">
        <title>Massive genome expansion in bonnet fungi (Mycena s.s.) driven by repeated elements and novel gene families across ecological guilds.</title>
        <authorList>
            <consortium name="Lawrence Berkeley National Laboratory"/>
            <person name="Harder C.B."/>
            <person name="Miyauchi S."/>
            <person name="Viragh M."/>
            <person name="Kuo A."/>
            <person name="Thoen E."/>
            <person name="Andreopoulos B."/>
            <person name="Lu D."/>
            <person name="Skrede I."/>
            <person name="Drula E."/>
            <person name="Henrissat B."/>
            <person name="Morin E."/>
            <person name="Kohler A."/>
            <person name="Barry K."/>
            <person name="LaButti K."/>
            <person name="Morin E."/>
            <person name="Salamov A."/>
            <person name="Lipzen A."/>
            <person name="Mereny Z."/>
            <person name="Hegedus B."/>
            <person name="Baldrian P."/>
            <person name="Stursova M."/>
            <person name="Weitz H."/>
            <person name="Taylor A."/>
            <person name="Grigoriev I.V."/>
            <person name="Nagy L.G."/>
            <person name="Martin F."/>
            <person name="Kauserud H."/>
        </authorList>
    </citation>
    <scope>NUCLEOTIDE SEQUENCE</scope>
    <source>
        <strain evidence="3">CBHHK002</strain>
    </source>
</reference>
<dbReference type="Proteomes" id="UP001218218">
    <property type="component" value="Unassembled WGS sequence"/>
</dbReference>
<accession>A0AAD6Z5M4</accession>
<keyword evidence="1" id="KW-0732">Signal</keyword>
<comment type="caution">
    <text evidence="3">The sequence shown here is derived from an EMBL/GenBank/DDBJ whole genome shotgun (WGS) entry which is preliminary data.</text>
</comment>
<dbReference type="SMART" id="SM01312">
    <property type="entry name" value="RTC4"/>
    <property type="match status" value="1"/>
</dbReference>
<dbReference type="InterPro" id="IPR028094">
    <property type="entry name" value="RTC4_C"/>
</dbReference>
<evidence type="ECO:0000259" key="2">
    <source>
        <dbReference type="SMART" id="SM01312"/>
    </source>
</evidence>
<gene>
    <name evidence="3" type="ORF">DFH08DRAFT_493039</name>
</gene>
<keyword evidence="4" id="KW-1185">Reference proteome</keyword>
<evidence type="ECO:0000313" key="3">
    <source>
        <dbReference type="EMBL" id="KAJ7307665.1"/>
    </source>
</evidence>
<dbReference type="Pfam" id="PF14474">
    <property type="entry name" value="RTC4"/>
    <property type="match status" value="1"/>
</dbReference>
<protein>
    <recommendedName>
        <fullName evidence="2">Restriction of telomere capping protein 4 C-terminal domain-containing protein</fullName>
    </recommendedName>
</protein>
<dbReference type="EMBL" id="JARIHO010000088">
    <property type="protein sequence ID" value="KAJ7307665.1"/>
    <property type="molecule type" value="Genomic_DNA"/>
</dbReference>
<feature type="domain" description="Restriction of telomere capping protein 4 C-terminal" evidence="2">
    <location>
        <begin position="23"/>
        <end position="174"/>
    </location>
</feature>
<evidence type="ECO:0000256" key="1">
    <source>
        <dbReference type="SAM" id="SignalP"/>
    </source>
</evidence>
<feature type="signal peptide" evidence="1">
    <location>
        <begin position="1"/>
        <end position="18"/>
    </location>
</feature>